<dbReference type="OMA" id="RFCLEET"/>
<dbReference type="PANTHER" id="PTHR34648:SF7">
    <property type="entry name" value="SI:CH211-132B12.7"/>
    <property type="match status" value="1"/>
</dbReference>
<gene>
    <name evidence="2" type="ORF">scyTo_0021105</name>
</gene>
<proteinExistence type="predicted"/>
<dbReference type="GO" id="GO:0045892">
    <property type="term" value="P:negative regulation of DNA-templated transcription"/>
    <property type="evidence" value="ECO:0007669"/>
    <property type="project" value="InterPro"/>
</dbReference>
<dbReference type="AlphaFoldDB" id="A0A401PWG7"/>
<dbReference type="OrthoDB" id="6374619at2759"/>
<comment type="caution">
    <text evidence="2">The sequence shown here is derived from an EMBL/GenBank/DDBJ whole genome shotgun (WGS) entry which is preliminary data.</text>
</comment>
<dbReference type="InterPro" id="IPR031602">
    <property type="entry name" value="CIPC"/>
</dbReference>
<dbReference type="Pfam" id="PF15800">
    <property type="entry name" value="CiPC"/>
    <property type="match status" value="1"/>
</dbReference>
<protein>
    <submittedName>
        <fullName evidence="2">Uncharacterized protein</fullName>
    </submittedName>
</protein>
<evidence type="ECO:0000313" key="2">
    <source>
        <dbReference type="EMBL" id="GCB77476.1"/>
    </source>
</evidence>
<feature type="region of interest" description="Disordered" evidence="1">
    <location>
        <begin position="1"/>
        <end position="24"/>
    </location>
</feature>
<sequence>TSSEYLSTLEQTDLEDRSSHKRPAALSHTERITAAQSSLPSLTPVYIVKNVFLKEPLPVPSRSQFVQAQLQAWGSQHTLGTPGQARVVFIRQPLAAAFKSQKAEAKAGVGIDTYLPILNSYPRIAPHPHKGQDAGSRSTQAGHCLAQDDRTTDHRKSKRLCLGEAEPARNEQASQVGPVANSEPPDTPQPPSFGAAHLFSQFDSVSPSPVLSPNPASPSESSESLHSWPSYSSCCSSSSHPPPSSSSSSISFTPSVFSRAPSAQSPTGDATRPAARASRPMPSPAKERRFRNTVEILSRSGLLEITLKTKDLIRQNNSAQRQIDELKEHVRLFCSAMQSKEPQALLSLQEVMKGSGSYGSMSSGVSSSSSSHF</sequence>
<keyword evidence="3" id="KW-1185">Reference proteome</keyword>
<feature type="compositionally biased region" description="Polar residues" evidence="1">
    <location>
        <begin position="1"/>
        <end position="11"/>
    </location>
</feature>
<feature type="compositionally biased region" description="Low complexity" evidence="1">
    <location>
        <begin position="217"/>
        <end position="258"/>
    </location>
</feature>
<dbReference type="EMBL" id="BFAA01018120">
    <property type="protein sequence ID" value="GCB77476.1"/>
    <property type="molecule type" value="Genomic_DNA"/>
</dbReference>
<reference evidence="2 3" key="1">
    <citation type="journal article" date="2018" name="Nat. Ecol. Evol.">
        <title>Shark genomes provide insights into elasmobranch evolution and the origin of vertebrates.</title>
        <authorList>
            <person name="Hara Y"/>
            <person name="Yamaguchi K"/>
            <person name="Onimaru K"/>
            <person name="Kadota M"/>
            <person name="Koyanagi M"/>
            <person name="Keeley SD"/>
            <person name="Tatsumi K"/>
            <person name="Tanaka K"/>
            <person name="Motone F"/>
            <person name="Kageyama Y"/>
            <person name="Nozu R"/>
            <person name="Adachi N"/>
            <person name="Nishimura O"/>
            <person name="Nakagawa R"/>
            <person name="Tanegashima C"/>
            <person name="Kiyatake I"/>
            <person name="Matsumoto R"/>
            <person name="Murakumo K"/>
            <person name="Nishida K"/>
            <person name="Terakita A"/>
            <person name="Kuratani S"/>
            <person name="Sato K"/>
            <person name="Hyodo S Kuraku.S."/>
        </authorList>
    </citation>
    <scope>NUCLEOTIDE SEQUENCE [LARGE SCALE GENOMIC DNA]</scope>
</reference>
<dbReference type="GO" id="GO:0005634">
    <property type="term" value="C:nucleus"/>
    <property type="evidence" value="ECO:0007669"/>
    <property type="project" value="TreeGrafter"/>
</dbReference>
<dbReference type="GO" id="GO:0042754">
    <property type="term" value="P:negative regulation of circadian rhythm"/>
    <property type="evidence" value="ECO:0007669"/>
    <property type="project" value="InterPro"/>
</dbReference>
<accession>A0A401PWG7</accession>
<name>A0A401PWG7_SCYTO</name>
<evidence type="ECO:0000256" key="1">
    <source>
        <dbReference type="SAM" id="MobiDB-lite"/>
    </source>
</evidence>
<feature type="non-terminal residue" evidence="2">
    <location>
        <position position="1"/>
    </location>
</feature>
<organism evidence="2 3">
    <name type="scientific">Scyliorhinus torazame</name>
    <name type="common">Cloudy catshark</name>
    <name type="synonym">Catulus torazame</name>
    <dbReference type="NCBI Taxonomy" id="75743"/>
    <lineage>
        <taxon>Eukaryota</taxon>
        <taxon>Metazoa</taxon>
        <taxon>Chordata</taxon>
        <taxon>Craniata</taxon>
        <taxon>Vertebrata</taxon>
        <taxon>Chondrichthyes</taxon>
        <taxon>Elasmobranchii</taxon>
        <taxon>Galeomorphii</taxon>
        <taxon>Galeoidea</taxon>
        <taxon>Carcharhiniformes</taxon>
        <taxon>Scyliorhinidae</taxon>
        <taxon>Scyliorhinus</taxon>
    </lineage>
</organism>
<dbReference type="Proteomes" id="UP000288216">
    <property type="component" value="Unassembled WGS sequence"/>
</dbReference>
<dbReference type="PANTHER" id="PTHR34648">
    <property type="entry name" value="CLOCK-INTERACTING PACEMAKER"/>
    <property type="match status" value="1"/>
</dbReference>
<evidence type="ECO:0000313" key="3">
    <source>
        <dbReference type="Proteomes" id="UP000288216"/>
    </source>
</evidence>
<feature type="region of interest" description="Disordered" evidence="1">
    <location>
        <begin position="125"/>
        <end position="289"/>
    </location>
</feature>